<organism evidence="1">
    <name type="scientific">marine sediment metagenome</name>
    <dbReference type="NCBI Taxonomy" id="412755"/>
    <lineage>
        <taxon>unclassified sequences</taxon>
        <taxon>metagenomes</taxon>
        <taxon>ecological metagenomes</taxon>
    </lineage>
</organism>
<reference evidence="1" key="1">
    <citation type="journal article" date="2014" name="Front. Microbiol.">
        <title>High frequency of phylogenetically diverse reductive dehalogenase-homologous genes in deep subseafloor sedimentary metagenomes.</title>
        <authorList>
            <person name="Kawai M."/>
            <person name="Futagami T."/>
            <person name="Toyoda A."/>
            <person name="Takaki Y."/>
            <person name="Nishi S."/>
            <person name="Hori S."/>
            <person name="Arai W."/>
            <person name="Tsubouchi T."/>
            <person name="Morono Y."/>
            <person name="Uchiyama I."/>
            <person name="Ito T."/>
            <person name="Fujiyama A."/>
            <person name="Inagaki F."/>
            <person name="Takami H."/>
        </authorList>
    </citation>
    <scope>NUCLEOTIDE SEQUENCE</scope>
    <source>
        <strain evidence="1">Expedition CK06-06</strain>
    </source>
</reference>
<name>X0XI87_9ZZZZ</name>
<comment type="caution">
    <text evidence="1">The sequence shown here is derived from an EMBL/GenBank/DDBJ whole genome shotgun (WGS) entry which is preliminary data.</text>
</comment>
<feature type="non-terminal residue" evidence="1">
    <location>
        <position position="1"/>
    </location>
</feature>
<feature type="non-terminal residue" evidence="1">
    <location>
        <position position="257"/>
    </location>
</feature>
<gene>
    <name evidence="1" type="ORF">S01H1_57196</name>
</gene>
<sequence length="257" mass="27501">DSGGDPDSFADCSIHQLGGVRPPVMCAAGWGGQASIDYPGATYEVYLTGDGDLTVRVNIPMHDLTGTPSLVIGELGFHCFAPGGYPRQELKATIQPLDEHVLDLAPWNEEVLYGFEGSATCTGGVVDLQLQDWMFAPAPPQIFPALGWYTPTTEKVIYNAGPNSANKVRVRKTLNVPWLCQGSVTVAYANETISITGGTQYDAGSGWTDGPAELTGLPIDHIVYVLGAPPWLLSEDQPELLAYFEPVDSLGVGQYIN</sequence>
<dbReference type="AlphaFoldDB" id="X0XI87"/>
<evidence type="ECO:0000313" key="1">
    <source>
        <dbReference type="EMBL" id="GAG24666.1"/>
    </source>
</evidence>
<accession>X0XI87</accession>
<dbReference type="EMBL" id="BARS01037293">
    <property type="protein sequence ID" value="GAG24666.1"/>
    <property type="molecule type" value="Genomic_DNA"/>
</dbReference>
<protein>
    <submittedName>
        <fullName evidence="1">Uncharacterized protein</fullName>
    </submittedName>
</protein>
<proteinExistence type="predicted"/>